<feature type="domain" description="TonB-dependent receptor-like beta-barrel" evidence="14">
    <location>
        <begin position="260"/>
        <end position="705"/>
    </location>
</feature>
<dbReference type="InterPro" id="IPR000531">
    <property type="entry name" value="Beta-barrel_TonB"/>
</dbReference>
<feature type="chain" id="PRO_5003488158" description="TonB-dependent receptor" evidence="13">
    <location>
        <begin position="28"/>
        <end position="741"/>
    </location>
</feature>
<keyword evidence="6" id="KW-0408">Iron</keyword>
<feature type="signal peptide" evidence="13">
    <location>
        <begin position="1"/>
        <end position="27"/>
    </location>
</feature>
<comment type="subcellular location">
    <subcellularLocation>
        <location evidence="1 11">Cell outer membrane</location>
        <topology evidence="1 11">Multi-pass membrane protein</topology>
    </subcellularLocation>
</comment>
<evidence type="ECO:0000256" key="1">
    <source>
        <dbReference type="ARBA" id="ARBA00004571"/>
    </source>
</evidence>
<comment type="similarity">
    <text evidence="11 12">Belongs to the TonB-dependent receptor family.</text>
</comment>
<evidence type="ECO:0000256" key="8">
    <source>
        <dbReference type="ARBA" id="ARBA00023077"/>
    </source>
</evidence>
<dbReference type="Pfam" id="PF00593">
    <property type="entry name" value="TonB_dep_Rec_b-barrel"/>
    <property type="match status" value="1"/>
</dbReference>
<keyword evidence="17" id="KW-1185">Reference proteome</keyword>
<dbReference type="Pfam" id="PF07715">
    <property type="entry name" value="Plug"/>
    <property type="match status" value="1"/>
</dbReference>
<keyword evidence="3 11" id="KW-1134">Transmembrane beta strand</keyword>
<dbReference type="KEGG" id="npn:JI59_17630"/>
<dbReference type="PANTHER" id="PTHR32552">
    <property type="entry name" value="FERRICHROME IRON RECEPTOR-RELATED"/>
    <property type="match status" value="1"/>
</dbReference>
<feature type="domain" description="TonB-dependent receptor plug" evidence="15">
    <location>
        <begin position="58"/>
        <end position="164"/>
    </location>
</feature>
<accession>G6E822</accession>
<evidence type="ECO:0000256" key="4">
    <source>
        <dbReference type="ARBA" id="ARBA00022496"/>
    </source>
</evidence>
<dbReference type="eggNOG" id="COG4774">
    <property type="taxonomic scope" value="Bacteria"/>
</dbReference>
<dbReference type="Gene3D" id="2.40.170.20">
    <property type="entry name" value="TonB-dependent receptor, beta-barrel domain"/>
    <property type="match status" value="1"/>
</dbReference>
<keyword evidence="5 11" id="KW-0812">Transmembrane</keyword>
<dbReference type="STRING" id="1088721.JI59_17630"/>
<name>G6E822_9SPHN</name>
<proteinExistence type="inferred from homology"/>
<dbReference type="Proteomes" id="UP000004030">
    <property type="component" value="Unassembled WGS sequence"/>
</dbReference>
<evidence type="ECO:0000256" key="7">
    <source>
        <dbReference type="ARBA" id="ARBA00023065"/>
    </source>
</evidence>
<evidence type="ECO:0000313" key="17">
    <source>
        <dbReference type="Proteomes" id="UP000004030"/>
    </source>
</evidence>
<organism evidence="16 17">
    <name type="scientific">Novosphingobium pentaromativorans US6-1</name>
    <dbReference type="NCBI Taxonomy" id="1088721"/>
    <lineage>
        <taxon>Bacteria</taxon>
        <taxon>Pseudomonadati</taxon>
        <taxon>Pseudomonadota</taxon>
        <taxon>Alphaproteobacteria</taxon>
        <taxon>Sphingomonadales</taxon>
        <taxon>Sphingomonadaceae</taxon>
        <taxon>Novosphingobium</taxon>
    </lineage>
</organism>
<evidence type="ECO:0000256" key="2">
    <source>
        <dbReference type="ARBA" id="ARBA00022448"/>
    </source>
</evidence>
<dbReference type="InterPro" id="IPR036942">
    <property type="entry name" value="Beta-barrel_TonB_sf"/>
</dbReference>
<dbReference type="SUPFAM" id="SSF56935">
    <property type="entry name" value="Porins"/>
    <property type="match status" value="1"/>
</dbReference>
<evidence type="ECO:0000259" key="15">
    <source>
        <dbReference type="Pfam" id="PF07715"/>
    </source>
</evidence>
<dbReference type="AlphaFoldDB" id="G6E822"/>
<dbReference type="GO" id="GO:0009279">
    <property type="term" value="C:cell outer membrane"/>
    <property type="evidence" value="ECO:0007669"/>
    <property type="project" value="UniProtKB-SubCell"/>
</dbReference>
<evidence type="ECO:0000256" key="12">
    <source>
        <dbReference type="RuleBase" id="RU003357"/>
    </source>
</evidence>
<dbReference type="PATRIC" id="fig|1088721.3.peg.485"/>
<evidence type="ECO:0000259" key="14">
    <source>
        <dbReference type="Pfam" id="PF00593"/>
    </source>
</evidence>
<gene>
    <name evidence="16" type="ORF">NSU_0493</name>
</gene>
<comment type="caution">
    <text evidence="16">The sequence shown here is derived from an EMBL/GenBank/DDBJ whole genome shotgun (WGS) entry which is preliminary data.</text>
</comment>
<keyword evidence="10 11" id="KW-0998">Cell outer membrane</keyword>
<keyword evidence="7" id="KW-0406">Ion transport</keyword>
<keyword evidence="9 11" id="KW-0472">Membrane</keyword>
<evidence type="ECO:0000256" key="5">
    <source>
        <dbReference type="ARBA" id="ARBA00022692"/>
    </source>
</evidence>
<dbReference type="CDD" id="cd01347">
    <property type="entry name" value="ligand_gated_channel"/>
    <property type="match status" value="1"/>
</dbReference>
<evidence type="ECO:0000256" key="13">
    <source>
        <dbReference type="SAM" id="SignalP"/>
    </source>
</evidence>
<keyword evidence="8 12" id="KW-0798">TonB box</keyword>
<evidence type="ECO:0000256" key="6">
    <source>
        <dbReference type="ARBA" id="ARBA00023004"/>
    </source>
</evidence>
<dbReference type="GO" id="GO:0006826">
    <property type="term" value="P:iron ion transport"/>
    <property type="evidence" value="ECO:0007669"/>
    <property type="project" value="UniProtKB-KW"/>
</dbReference>
<dbReference type="RefSeq" id="WP_007011410.1">
    <property type="nucleotide sequence ID" value="NZ_AGFM01000007.1"/>
</dbReference>
<keyword evidence="13" id="KW-0732">Signal</keyword>
<evidence type="ECO:0008006" key="18">
    <source>
        <dbReference type="Google" id="ProtNLM"/>
    </source>
</evidence>
<dbReference type="InterPro" id="IPR039426">
    <property type="entry name" value="TonB-dep_rcpt-like"/>
</dbReference>
<dbReference type="InterPro" id="IPR012910">
    <property type="entry name" value="Plug_dom"/>
</dbReference>
<dbReference type="EMBL" id="AGFM01000007">
    <property type="protein sequence ID" value="EHJ62665.1"/>
    <property type="molecule type" value="Genomic_DNA"/>
</dbReference>
<dbReference type="PROSITE" id="PS52016">
    <property type="entry name" value="TONB_DEPENDENT_REC_3"/>
    <property type="match status" value="1"/>
</dbReference>
<evidence type="ECO:0000256" key="11">
    <source>
        <dbReference type="PROSITE-ProRule" id="PRU01360"/>
    </source>
</evidence>
<evidence type="ECO:0000313" key="16">
    <source>
        <dbReference type="EMBL" id="EHJ62665.1"/>
    </source>
</evidence>
<evidence type="ECO:0000256" key="3">
    <source>
        <dbReference type="ARBA" id="ARBA00022452"/>
    </source>
</evidence>
<keyword evidence="2 11" id="KW-0813">Transport</keyword>
<evidence type="ECO:0000256" key="10">
    <source>
        <dbReference type="ARBA" id="ARBA00023237"/>
    </source>
</evidence>
<sequence length="741" mass="79885">MTKDMSFVSRAKWLLYTTAAVVSPACAQEANQSSQVKQPQVATLGEIVVTAQRRDERLEDVPISVDAIDGDTLDRTGVVRLEDVERLSPGVRISRNGVYINPAIRGITSSLVGAGQENNTAIYVDGFYQPELLTLGGDFANVSNVQILKGPQGTLYGRNAMAGAMLITTRDPTIGSVAADADISYGSRDDVRARAYLSVPLGQQAALGVGGYLHHNDGYIRDTSGVNSAPYKNDEVRVKLLVEPANNFTLTLGYNHLERDDVRALAYSIHAYQYLRGIPLPPVGPLRAVDRDVNSQDPIPQANYKNDEASIKAIFETGPAVITSLTNWQWGDGVTVTDSDATKIDLTTGTAPQSRDTFSQAIDVTIDPGPGLQLSIGGFYFNSTGRIDVFASSMDVLIQSSISTLKTESLAGYAEATWEVVPRLFLTGGVRYSTDKKTIAARYTQRLASLGGPGTLAPATSKRYSDPTFRAVVRYELTPESNVYASFSQGFKSGTFNSTAFNTAALTTPVKPEKADAFEVGYKLGRNGFNFSTAAYYYDYANLQVSTIVANPDTGSITNLIRNAASAEIYGAEASVTWNIDPSFELRLGGAYTHARYKSFPDASVNIPVNGIIDTSATQDLSGRRIARAPDWTFNASVLKTIDIGRSSLDLSGSVSYTSAYAPQSEAFDPATGRSLYYQDGYVTGSVLATLHLPGDRVSIGGFIENVGNKRFKIVSLAGTYGAYDVYSEPRRFGVKLGVKY</sequence>
<keyword evidence="4" id="KW-0410">Iron transport</keyword>
<dbReference type="PANTHER" id="PTHR32552:SF81">
    <property type="entry name" value="TONB-DEPENDENT OUTER MEMBRANE RECEPTOR"/>
    <property type="match status" value="1"/>
</dbReference>
<reference evidence="16 17" key="1">
    <citation type="journal article" date="2012" name="J. Bacteriol.">
        <title>Genome sequence of benzo(a)pyrene-degrading bacterium Novosphingobium pentaromativorans US6-1.</title>
        <authorList>
            <person name="Luo Y.R."/>
            <person name="Kang S.G."/>
            <person name="Kim S.J."/>
            <person name="Kim M.R."/>
            <person name="Li N."/>
            <person name="Lee J.H."/>
            <person name="Kwon K.K."/>
        </authorList>
    </citation>
    <scope>NUCLEOTIDE SEQUENCE [LARGE SCALE GENOMIC DNA]</scope>
    <source>
        <strain evidence="16 17">US6-1</strain>
    </source>
</reference>
<protein>
    <recommendedName>
        <fullName evidence="18">TonB-dependent receptor</fullName>
    </recommendedName>
</protein>
<evidence type="ECO:0000256" key="9">
    <source>
        <dbReference type="ARBA" id="ARBA00023136"/>
    </source>
</evidence>